<reference evidence="3 4" key="1">
    <citation type="journal article" date="2020" name="Nature">
        <title>Isolation of an archaeon at the prokaryote-eukaryote interface.</title>
        <authorList>
            <person name="Imachi H."/>
            <person name="Nobu M.K."/>
            <person name="Nakahara N."/>
            <person name="Morono Y."/>
            <person name="Ogawara M."/>
            <person name="Takaki Y."/>
            <person name="Takano Y."/>
            <person name="Uematsu K."/>
            <person name="Ikuta T."/>
            <person name="Ito M."/>
            <person name="Matsui Y."/>
            <person name="Miyazaki M."/>
            <person name="Murata K."/>
            <person name="Saito Y."/>
            <person name="Sakai S."/>
            <person name="Song C."/>
            <person name="Tasumi E."/>
            <person name="Yamanaka Y."/>
            <person name="Yamaguchi T."/>
            <person name="Kamagata Y."/>
            <person name="Tamaki H."/>
            <person name="Takai K."/>
        </authorList>
    </citation>
    <scope>NUCLEOTIDE SEQUENCE [LARGE SCALE GENOMIC DNA]</scope>
    <source>
        <strain evidence="3 4">MK-D1</strain>
    </source>
</reference>
<feature type="binding site" evidence="2">
    <location>
        <begin position="247"/>
        <end position="248"/>
    </location>
    <ligand>
        <name>substrate</name>
    </ligand>
</feature>
<feature type="site" description="Transition state stabilizer" evidence="2">
    <location>
        <position position="157"/>
    </location>
</feature>
<dbReference type="GO" id="GO:0019509">
    <property type="term" value="P:L-methionine salvage from methylthioadenosine"/>
    <property type="evidence" value="ECO:0007669"/>
    <property type="project" value="UniProtKB-UniRule"/>
</dbReference>
<dbReference type="SUPFAM" id="SSF100950">
    <property type="entry name" value="NagB/RpiA/CoA transferase-like"/>
    <property type="match status" value="1"/>
</dbReference>
<dbReference type="EMBL" id="CP042905">
    <property type="protein sequence ID" value="QEE15555.1"/>
    <property type="molecule type" value="Genomic_DNA"/>
</dbReference>
<dbReference type="Gene3D" id="1.20.120.420">
    <property type="entry name" value="translation initiation factor eif-2b, domain 1"/>
    <property type="match status" value="1"/>
</dbReference>
<evidence type="ECO:0000256" key="2">
    <source>
        <dbReference type="HAMAP-Rule" id="MF_01678"/>
    </source>
</evidence>
<dbReference type="AlphaFoldDB" id="A0A5B9D994"/>
<dbReference type="InterPro" id="IPR000649">
    <property type="entry name" value="IF-2B-related"/>
</dbReference>
<accession>A0A5B9D994</accession>
<dbReference type="FunFam" id="3.40.50.10470:FF:000006">
    <property type="entry name" value="Methylthioribose-1-phosphate isomerase"/>
    <property type="match status" value="1"/>
</dbReference>
<protein>
    <recommendedName>
        <fullName evidence="2">Putative methylthioribose-1-phosphate isomerase</fullName>
        <shortName evidence="2">M1Pi</shortName>
        <shortName evidence="2">MTR-1-P isomerase</shortName>
        <ecNumber evidence="2">5.3.1.23</ecNumber>
    </recommendedName>
    <alternativeName>
        <fullName evidence="2">MTNA-like protein</fullName>
        <shortName evidence="2">aMTNA</shortName>
    </alternativeName>
    <alternativeName>
        <fullName evidence="2">S-methyl-5-thioribose-1-phosphate isomerase</fullName>
    </alternativeName>
</protein>
<evidence type="ECO:0000313" key="3">
    <source>
        <dbReference type="EMBL" id="QEE15555.1"/>
    </source>
</evidence>
<dbReference type="GO" id="GO:0046523">
    <property type="term" value="F:S-methyl-5-thioribose-1-phosphate isomerase activity"/>
    <property type="evidence" value="ECO:0007669"/>
    <property type="project" value="UniProtKB-UniRule"/>
</dbReference>
<comment type="function">
    <text evidence="2">Catalyzes the interconversion of methylthioribose-1-phosphate (MTR-1-P) into methylthioribulose-1-phosphate (MTRu-1-P).</text>
</comment>
<dbReference type="EC" id="5.3.1.23" evidence="2"/>
<comment type="similarity">
    <text evidence="2">Belongs to the EIF-2B alpha/beta/delta subunits family. MtnA subfamily.</text>
</comment>
<feature type="binding site" evidence="2">
    <location>
        <begin position="47"/>
        <end position="49"/>
    </location>
    <ligand>
        <name>substrate</name>
    </ligand>
</feature>
<dbReference type="Gene3D" id="3.40.50.10470">
    <property type="entry name" value="Translation initiation factor eif-2b, domain 2"/>
    <property type="match status" value="1"/>
</dbReference>
<comment type="catalytic activity">
    <reaction evidence="2">
        <text>5-(methylsulfanyl)-alpha-D-ribose 1-phosphate = 5-(methylsulfanyl)-D-ribulose 1-phosphate</text>
        <dbReference type="Rhea" id="RHEA:19989"/>
        <dbReference type="ChEBI" id="CHEBI:58533"/>
        <dbReference type="ChEBI" id="CHEBI:58548"/>
        <dbReference type="EC" id="5.3.1.23"/>
    </reaction>
</comment>
<gene>
    <name evidence="3" type="primary">mtnA</name>
    <name evidence="3" type="ORF">DSAG12_01381</name>
</gene>
<dbReference type="Proteomes" id="UP000321408">
    <property type="component" value="Chromosome"/>
</dbReference>
<sequence>MEPSLRWIAEKNVIEMIDQTKLPGTLTYLEISDYRSAANSIKNMNIRGAPAIGVTAALGMALAAIEFQHLEVGKFKVEMENAARIISKSRPTAVNLTWAVKRIQNLIENNSTSSPDLTKLIIAEGQKMWQEDIDTNRAMGKHGATLLIDGDTVLTHCNAGSLATVQYGTALAPIRWAIEEEGKKIQVIADETRPRLQGARLTAWELHQDKIPIKVEADNNAGLMMRKGKIDKVIVGADRIVNGVVFNKIGTFMVAMAAKYHNVPMYVVAPKSTLSLNETEKDVIIEQRNAQYEVAEIMGKIKEPIVPEGVECINYAFDATPFELITKIITQDGVFSPEELIQRYK</sequence>
<dbReference type="KEGG" id="psyt:DSAG12_01381"/>
<name>A0A5B9D994_9ARCH</name>
<feature type="binding site" evidence="2">
    <location>
        <position position="90"/>
    </location>
    <ligand>
        <name>substrate</name>
    </ligand>
</feature>
<feature type="active site" description="Proton donor" evidence="2">
    <location>
        <position position="238"/>
    </location>
</feature>
<dbReference type="HAMAP" id="MF_01678">
    <property type="entry name" value="Salvage_MtnA"/>
    <property type="match status" value="1"/>
</dbReference>
<organism evidence="3 4">
    <name type="scientific">Promethearchaeum syntrophicum</name>
    <dbReference type="NCBI Taxonomy" id="2594042"/>
    <lineage>
        <taxon>Archaea</taxon>
        <taxon>Promethearchaeati</taxon>
        <taxon>Promethearchaeota</taxon>
        <taxon>Promethearchaeia</taxon>
        <taxon>Promethearchaeales</taxon>
        <taxon>Promethearchaeaceae</taxon>
        <taxon>Promethearchaeum</taxon>
    </lineage>
</organism>
<reference evidence="3 4" key="2">
    <citation type="journal article" date="2024" name="Int. J. Syst. Evol. Microbiol.">
        <title>Promethearchaeum syntrophicum gen. nov., sp. nov., an anaerobic, obligately syntrophic archaeon, the first isolate of the lineage 'Asgard' archaea, and proposal of the new archaeal phylum Promethearchaeota phyl. nov. and kingdom Promethearchaeati regn. nov.</title>
        <authorList>
            <person name="Imachi H."/>
            <person name="Nobu M.K."/>
            <person name="Kato S."/>
            <person name="Takaki Y."/>
            <person name="Miyazaki M."/>
            <person name="Miyata M."/>
            <person name="Ogawara M."/>
            <person name="Saito Y."/>
            <person name="Sakai S."/>
            <person name="Tahara Y.O."/>
            <person name="Takano Y."/>
            <person name="Tasumi E."/>
            <person name="Uematsu K."/>
            <person name="Yoshimura T."/>
            <person name="Itoh T."/>
            <person name="Ohkuma M."/>
            <person name="Takai K."/>
        </authorList>
    </citation>
    <scope>NUCLEOTIDE SEQUENCE [LARGE SCALE GENOMIC DNA]</scope>
    <source>
        <strain evidence="3 4">MK-D1</strain>
    </source>
</reference>
<dbReference type="NCBIfam" id="TIGR00512">
    <property type="entry name" value="salvage_mtnA"/>
    <property type="match status" value="1"/>
</dbReference>
<dbReference type="GeneID" id="41329374"/>
<dbReference type="InterPro" id="IPR011559">
    <property type="entry name" value="Initiation_fac_2B_a/b/d"/>
</dbReference>
<dbReference type="InterPro" id="IPR037171">
    <property type="entry name" value="NagB/RpiA_transferase-like"/>
</dbReference>
<keyword evidence="2" id="KW-0028">Amino-acid biosynthesis</keyword>
<feature type="binding site" evidence="2">
    <location>
        <position position="197"/>
    </location>
    <ligand>
        <name>substrate</name>
    </ligand>
</feature>
<dbReference type="InterPro" id="IPR005251">
    <property type="entry name" value="IF-M1Pi"/>
</dbReference>
<dbReference type="InterPro" id="IPR042529">
    <property type="entry name" value="IF_2B-like_C"/>
</dbReference>
<proteinExistence type="inferred from homology"/>
<dbReference type="InterPro" id="IPR027363">
    <property type="entry name" value="M1Pi_N"/>
</dbReference>
<dbReference type="Pfam" id="PF01008">
    <property type="entry name" value="IF-2B"/>
    <property type="match status" value="1"/>
</dbReference>
<dbReference type="NCBIfam" id="TIGR00524">
    <property type="entry name" value="eIF-2B_rel"/>
    <property type="match status" value="1"/>
</dbReference>
<dbReference type="PANTHER" id="PTHR43475:SF1">
    <property type="entry name" value="METHYLTHIORIBOSE-1-PHOSPHATE ISOMERASE"/>
    <property type="match status" value="1"/>
</dbReference>
<evidence type="ECO:0000313" key="4">
    <source>
        <dbReference type="Proteomes" id="UP000321408"/>
    </source>
</evidence>
<dbReference type="NCBIfam" id="NF004326">
    <property type="entry name" value="PRK05720.1"/>
    <property type="match status" value="1"/>
</dbReference>
<keyword evidence="2" id="KW-0486">Methionine biosynthesis</keyword>
<evidence type="ECO:0000256" key="1">
    <source>
        <dbReference type="ARBA" id="ARBA00023235"/>
    </source>
</evidence>
<keyword evidence="4" id="KW-1185">Reference proteome</keyword>
<dbReference type="RefSeq" id="WP_147662460.1">
    <property type="nucleotide sequence ID" value="NZ_CP042905.2"/>
</dbReference>
<dbReference type="FunFam" id="1.20.120.420:FF:000003">
    <property type="entry name" value="Methylthioribose-1-phosphate isomerase"/>
    <property type="match status" value="1"/>
</dbReference>
<dbReference type="OrthoDB" id="45195at2157"/>
<keyword evidence="1 2" id="KW-0413">Isomerase</keyword>
<dbReference type="PANTHER" id="PTHR43475">
    <property type="entry name" value="METHYLTHIORIBOSE-1-PHOSPHATE ISOMERASE"/>
    <property type="match status" value="1"/>
</dbReference>